<dbReference type="AlphaFoldDB" id="A0A0U1QM11"/>
<accession>A0A0U1QM11</accession>
<keyword evidence="1" id="KW-0472">Membrane</keyword>
<proteinExistence type="predicted"/>
<reference evidence="2 3" key="1">
    <citation type="journal article" date="2011" name="J. Bacteriol.">
        <title>Draft genome sequence of Sporolactobacillus inulinus strain CASD, an efficient D-lactic acid-producing bacterium with high-concentration lactate tolerance capability.</title>
        <authorList>
            <person name="Yu B."/>
            <person name="Su F."/>
            <person name="Wang L."/>
            <person name="Xu K."/>
            <person name="Zhao B."/>
            <person name="Xu P."/>
        </authorList>
    </citation>
    <scope>NUCLEOTIDE SEQUENCE [LARGE SCALE GENOMIC DNA]</scope>
    <source>
        <strain evidence="2 3">CASD</strain>
    </source>
</reference>
<dbReference type="RefSeq" id="WP_010027081.1">
    <property type="nucleotide sequence ID" value="NZ_AFVQ02000157.1"/>
</dbReference>
<comment type="caution">
    <text evidence="2">The sequence shown here is derived from an EMBL/GenBank/DDBJ whole genome shotgun (WGS) entry which is preliminary data.</text>
</comment>
<feature type="transmembrane region" description="Helical" evidence="1">
    <location>
        <begin position="156"/>
        <end position="176"/>
    </location>
</feature>
<feature type="transmembrane region" description="Helical" evidence="1">
    <location>
        <begin position="67"/>
        <end position="91"/>
    </location>
</feature>
<keyword evidence="1" id="KW-1133">Transmembrane helix</keyword>
<feature type="transmembrane region" description="Helical" evidence="1">
    <location>
        <begin position="183"/>
        <end position="201"/>
    </location>
</feature>
<feature type="transmembrane region" description="Helical" evidence="1">
    <location>
        <begin position="119"/>
        <end position="144"/>
    </location>
</feature>
<keyword evidence="1" id="KW-0812">Transmembrane</keyword>
<gene>
    <name evidence="2" type="ORF">SINU_11115</name>
</gene>
<feature type="transmembrane region" description="Helical" evidence="1">
    <location>
        <begin position="283"/>
        <end position="305"/>
    </location>
</feature>
<sequence length="312" mass="36629">MLSTEWLRVKSKWSLFILPIIPVLCILATLFQHYQLAVGYHHMPSGSDPLAGRSYAVLMEWLTPDHLYYYAMNQTMQTIYFFPLIFSAVIWTYDDLKQGILAYVATLHRNRTRFFVTKLLSLTIYYALILFFYFIFYTLISFFIPHVPIEHWWHIFSWQTLCAYLIYLSSLLFWAGFAIAITYALNSAIAGTGITVFYLLFERLFTSMSSTLVHQPLLMKINEFLPWANFQSLFLYAIGSEQWTNQLHHKIDLNLSSMIPGMFRLTKTQLSGVSVPFPFLTPLYVLIIVITVYFSVMLYACWTLYHYRINKS</sequence>
<evidence type="ECO:0000313" key="2">
    <source>
        <dbReference type="EMBL" id="KLI01833.1"/>
    </source>
</evidence>
<keyword evidence="3" id="KW-1185">Reference proteome</keyword>
<feature type="transmembrane region" description="Helical" evidence="1">
    <location>
        <begin position="12"/>
        <end position="34"/>
    </location>
</feature>
<evidence type="ECO:0000256" key="1">
    <source>
        <dbReference type="SAM" id="Phobius"/>
    </source>
</evidence>
<protein>
    <submittedName>
        <fullName evidence="2">Uncharacterized protein</fullName>
    </submittedName>
</protein>
<dbReference type="Proteomes" id="UP000035553">
    <property type="component" value="Unassembled WGS sequence"/>
</dbReference>
<evidence type="ECO:0000313" key="3">
    <source>
        <dbReference type="Proteomes" id="UP000035553"/>
    </source>
</evidence>
<dbReference type="STRING" id="1069536.SINU_11115"/>
<organism evidence="2 3">
    <name type="scientific">Sporolactobacillus inulinus CASD</name>
    <dbReference type="NCBI Taxonomy" id="1069536"/>
    <lineage>
        <taxon>Bacteria</taxon>
        <taxon>Bacillati</taxon>
        <taxon>Bacillota</taxon>
        <taxon>Bacilli</taxon>
        <taxon>Bacillales</taxon>
        <taxon>Sporolactobacillaceae</taxon>
        <taxon>Sporolactobacillus</taxon>
    </lineage>
</organism>
<name>A0A0U1QM11_9BACL</name>
<dbReference type="EMBL" id="AFVQ02000157">
    <property type="protein sequence ID" value="KLI01833.1"/>
    <property type="molecule type" value="Genomic_DNA"/>
</dbReference>